<evidence type="ECO:0000313" key="4">
    <source>
        <dbReference type="EMBL" id="EAT58261.1"/>
    </source>
</evidence>
<dbReference type="GO" id="GO:0003677">
    <property type="term" value="F:DNA binding"/>
    <property type="evidence" value="ECO:0007669"/>
    <property type="project" value="UniProtKB-UniRule"/>
</dbReference>
<dbReference type="EMBL" id="AASE01000025">
    <property type="protein sequence ID" value="EAT58261.1"/>
    <property type="molecule type" value="Genomic_DNA"/>
</dbReference>
<reference evidence="4 5" key="2">
    <citation type="submission" date="2006-07" db="EMBL/GenBank/DDBJ databases">
        <title>Sequencing of the draft genome and assembly of Chlorobium ferroxidans DSM 13031.</title>
        <authorList>
            <consortium name="US DOE Joint Genome Institute (JGI-PGF)"/>
            <person name="Copeland A."/>
            <person name="Lucas S."/>
            <person name="Lapidus A."/>
            <person name="Barry K."/>
            <person name="Glavina del Rio T."/>
            <person name="Dalin E."/>
            <person name="Tice H."/>
            <person name="Bruce D."/>
            <person name="Pitluck S."/>
            <person name="Richardson P."/>
        </authorList>
    </citation>
    <scope>NUCLEOTIDE SEQUENCE [LARGE SCALE GENOMIC DNA]</scope>
    <source>
        <strain evidence="4 5">DSM 13031</strain>
    </source>
</reference>
<dbReference type="PROSITE" id="PS50977">
    <property type="entry name" value="HTH_TETR_2"/>
    <property type="match status" value="1"/>
</dbReference>
<dbReference type="Pfam" id="PF14278">
    <property type="entry name" value="TetR_C_8"/>
    <property type="match status" value="1"/>
</dbReference>
<accession>Q0YPN1</accession>
<evidence type="ECO:0000259" key="3">
    <source>
        <dbReference type="PROSITE" id="PS50977"/>
    </source>
</evidence>
<evidence type="ECO:0000256" key="1">
    <source>
        <dbReference type="ARBA" id="ARBA00023125"/>
    </source>
</evidence>
<gene>
    <name evidence="4" type="ORF">CferDRAFT_0247</name>
</gene>
<organism evidence="4 5">
    <name type="scientific">Chlorobium ferrooxidans DSM 13031</name>
    <dbReference type="NCBI Taxonomy" id="377431"/>
    <lineage>
        <taxon>Bacteria</taxon>
        <taxon>Pseudomonadati</taxon>
        <taxon>Chlorobiota</taxon>
        <taxon>Chlorobiia</taxon>
        <taxon>Chlorobiales</taxon>
        <taxon>Chlorobiaceae</taxon>
        <taxon>Chlorobium/Pelodictyon group</taxon>
        <taxon>Chlorobium</taxon>
    </lineage>
</organism>
<protein>
    <submittedName>
        <fullName evidence="4">Regulatory protein, TetR</fullName>
    </submittedName>
</protein>
<dbReference type="InterPro" id="IPR050624">
    <property type="entry name" value="HTH-type_Tx_Regulator"/>
</dbReference>
<comment type="caution">
    <text evidence="4">The sequence shown here is derived from an EMBL/GenBank/DDBJ whole genome shotgun (WGS) entry which is preliminary data.</text>
</comment>
<name>Q0YPN1_9CHLB</name>
<sequence>MKEKKRDRRVSRTRRLMHEALMALIVEKGYEAITVQDILDRADVGRSTFYAHYQDKDELLLSSFEHLRTLFEEQQQALLAARQTGRNPELNIVLELFRHTGEHHRLYKAIAGKQSGEMIMKYLHRYLYTLLIGPHTEMMKERVTPPVPVEVITHHLVSSLLSLITWWLDNNMPYPPEKMDEIFRILSTPTLEAAFGRKMEEKIMSEYAAGSVMAFYSQFIDRGCCPGK</sequence>
<dbReference type="InterPro" id="IPR001647">
    <property type="entry name" value="HTH_TetR"/>
</dbReference>
<dbReference type="SUPFAM" id="SSF46689">
    <property type="entry name" value="Homeodomain-like"/>
    <property type="match status" value="1"/>
</dbReference>
<dbReference type="PANTHER" id="PTHR43479:SF7">
    <property type="entry name" value="TETR-FAMILY TRANSCRIPTIONAL REGULATOR"/>
    <property type="match status" value="1"/>
</dbReference>
<dbReference type="AlphaFoldDB" id="Q0YPN1"/>
<dbReference type="RefSeq" id="WP_006367137.1">
    <property type="nucleotide sequence ID" value="NZ_AASE01000025.1"/>
</dbReference>
<evidence type="ECO:0000313" key="5">
    <source>
        <dbReference type="Proteomes" id="UP000004162"/>
    </source>
</evidence>
<dbReference type="PANTHER" id="PTHR43479">
    <property type="entry name" value="ACREF/ENVCD OPERON REPRESSOR-RELATED"/>
    <property type="match status" value="1"/>
</dbReference>
<dbReference type="Pfam" id="PF00440">
    <property type="entry name" value="TetR_N"/>
    <property type="match status" value="1"/>
</dbReference>
<keyword evidence="1 2" id="KW-0238">DNA-binding</keyword>
<feature type="DNA-binding region" description="H-T-H motif" evidence="2">
    <location>
        <begin position="34"/>
        <end position="53"/>
    </location>
</feature>
<proteinExistence type="predicted"/>
<evidence type="ECO:0000256" key="2">
    <source>
        <dbReference type="PROSITE-ProRule" id="PRU00335"/>
    </source>
</evidence>
<feature type="domain" description="HTH tetR-type" evidence="3">
    <location>
        <begin position="11"/>
        <end position="71"/>
    </location>
</feature>
<dbReference type="InterPro" id="IPR009057">
    <property type="entry name" value="Homeodomain-like_sf"/>
</dbReference>
<dbReference type="PRINTS" id="PR00455">
    <property type="entry name" value="HTHTETR"/>
</dbReference>
<reference evidence="4 5" key="1">
    <citation type="submission" date="2006-07" db="EMBL/GenBank/DDBJ databases">
        <title>Annotation of the draft genome assembly of Chlorobium ferroxidans DSM 13031.</title>
        <authorList>
            <consortium name="US DOE Joint Genome Institute (JGI-ORNL)"/>
            <person name="Larimer F."/>
            <person name="Land M."/>
            <person name="Hauser L."/>
        </authorList>
    </citation>
    <scope>NUCLEOTIDE SEQUENCE [LARGE SCALE GENOMIC DNA]</scope>
    <source>
        <strain evidence="4 5">DSM 13031</strain>
    </source>
</reference>
<dbReference type="Proteomes" id="UP000004162">
    <property type="component" value="Unassembled WGS sequence"/>
</dbReference>
<dbReference type="InterPro" id="IPR039532">
    <property type="entry name" value="TetR_C_Firmicutes"/>
</dbReference>
<keyword evidence="5" id="KW-1185">Reference proteome</keyword>
<dbReference type="Gene3D" id="1.10.357.10">
    <property type="entry name" value="Tetracycline Repressor, domain 2"/>
    <property type="match status" value="1"/>
</dbReference>